<comment type="catalytic activity">
    <reaction evidence="8">
        <text>L-seryl-[protein] + ATP = O-phospho-L-seryl-[protein] + ADP + H(+)</text>
        <dbReference type="Rhea" id="RHEA:17989"/>
        <dbReference type="Rhea" id="RHEA-COMP:9863"/>
        <dbReference type="Rhea" id="RHEA-COMP:11604"/>
        <dbReference type="ChEBI" id="CHEBI:15378"/>
        <dbReference type="ChEBI" id="CHEBI:29999"/>
        <dbReference type="ChEBI" id="CHEBI:30616"/>
        <dbReference type="ChEBI" id="CHEBI:83421"/>
        <dbReference type="ChEBI" id="CHEBI:456216"/>
        <dbReference type="EC" id="2.7.11.1"/>
    </reaction>
</comment>
<sequence>MALRSAHEYLTYIRAENGKEFHCVELPGLLGNGAYGVVRKVKLVLSEHDVTPLPGTPHALKYLYACDDQQMSKLSVLPTLENENIVKYLAVGYTFIPGRLEERLQYCLIMELCDGGTLENFLDNNPPPLSSATILDFTGQMVRALSYLHSQRGQHQEPIIHGDLKPVNVMLHGKTDDRPVLKLADLDSFTQLRGEHTRRSDLSKKKGTIYYMSPEMLAWDHKKKLPVVGRSTDIWSLGCIVLSMSCVNWLDYRDGWILSGDSLSDHQFQSLLTDGGSPDIPENMEETVRSLVTSCLRWNPSSRLKASDLAQGFANKSPQDVAVSKKTRSNTRVIHILSSISTVIQPIIKVLIFNCNLATSMQKFRMWETSGAGWTFDDLNASMGGMNERFLQTLSDIEHLYRGFQISNELELGPVLRNKELNLFRQELLRHLKSNDPFRAWLLGPKVNEAHDQFLQVYGEQNPTGVILWLKDRLTKIVSPDLVENIGFAWEDFVVWEKSICIVLCQACSMELAYLWLTNLVENCETASTVFQRLKNLETSVRDMMRILETARVHAMSYFLFIKCDCHDRKNSTSILGRSCSCEMGLCDELCNRLSEDVYSQIGKGKGSTIIQQWLQGVYPHFKWSVIVGKNSRPPRGMIERLMLMTIWGSANNDSHPQKVEYDSSFVANLMWIQQMTNLKGANCKKGKIRARSFKYGEIWWRTDDVDCLVFWTEAKNFEEGRNFPTRELRNFIARGGSKSPDFERWAKLNLLYYRERLCQEDREDNISLAKVNGITYPLTLQDHPNIYFWPVPSEYAGEVYN</sequence>
<feature type="domain" description="Protein kinase" evidence="9">
    <location>
        <begin position="24"/>
        <end position="314"/>
    </location>
</feature>
<evidence type="ECO:0000313" key="10">
    <source>
        <dbReference type="EMBL" id="OWA54964.1"/>
    </source>
</evidence>
<protein>
    <recommendedName>
        <fullName evidence="1">non-specific serine/threonine protein kinase</fullName>
        <ecNumber evidence="1">2.7.11.1</ecNumber>
    </recommendedName>
</protein>
<dbReference type="PROSITE" id="PS50011">
    <property type="entry name" value="PROTEIN_KINASE_DOM"/>
    <property type="match status" value="1"/>
</dbReference>
<evidence type="ECO:0000256" key="2">
    <source>
        <dbReference type="ARBA" id="ARBA00022527"/>
    </source>
</evidence>
<evidence type="ECO:0000256" key="3">
    <source>
        <dbReference type="ARBA" id="ARBA00022679"/>
    </source>
</evidence>
<keyword evidence="3" id="KW-0808">Transferase</keyword>
<keyword evidence="2" id="KW-0723">Serine/threonine-protein kinase</keyword>
<keyword evidence="4" id="KW-0547">Nucleotide-binding</keyword>
<dbReference type="InterPro" id="IPR053235">
    <property type="entry name" value="Ser_Thr_kinase"/>
</dbReference>
<keyword evidence="6" id="KW-0067">ATP-binding</keyword>
<dbReference type="GO" id="GO:0005524">
    <property type="term" value="F:ATP binding"/>
    <property type="evidence" value="ECO:0007669"/>
    <property type="project" value="UniProtKB-KW"/>
</dbReference>
<dbReference type="GO" id="GO:0005737">
    <property type="term" value="C:cytoplasm"/>
    <property type="evidence" value="ECO:0007669"/>
    <property type="project" value="TreeGrafter"/>
</dbReference>
<evidence type="ECO:0000256" key="8">
    <source>
        <dbReference type="ARBA" id="ARBA00048679"/>
    </source>
</evidence>
<proteinExistence type="predicted"/>
<dbReference type="SUPFAM" id="SSF56112">
    <property type="entry name" value="Protein kinase-like (PK-like)"/>
    <property type="match status" value="1"/>
</dbReference>
<evidence type="ECO:0000256" key="7">
    <source>
        <dbReference type="ARBA" id="ARBA00047899"/>
    </source>
</evidence>
<dbReference type="SMART" id="SM00220">
    <property type="entry name" value="S_TKc"/>
    <property type="match status" value="1"/>
</dbReference>
<dbReference type="PANTHER" id="PTHR24361">
    <property type="entry name" value="MITOGEN-ACTIVATED KINASE KINASE KINASE"/>
    <property type="match status" value="1"/>
</dbReference>
<evidence type="ECO:0000256" key="4">
    <source>
        <dbReference type="ARBA" id="ARBA00022741"/>
    </source>
</evidence>
<dbReference type="InterPro" id="IPR000719">
    <property type="entry name" value="Prot_kinase_dom"/>
</dbReference>
<reference evidence="11" key="1">
    <citation type="submission" date="2017-01" db="EMBL/GenBank/DDBJ databases">
        <title>Comparative genomics of anhydrobiosis in the tardigrade Hypsibius dujardini.</title>
        <authorList>
            <person name="Yoshida Y."/>
            <person name="Koutsovoulos G."/>
            <person name="Laetsch D."/>
            <person name="Stevens L."/>
            <person name="Kumar S."/>
            <person name="Horikawa D."/>
            <person name="Ishino K."/>
            <person name="Komine S."/>
            <person name="Tomita M."/>
            <person name="Blaxter M."/>
            <person name="Arakawa K."/>
        </authorList>
    </citation>
    <scope>NUCLEOTIDE SEQUENCE [LARGE SCALE GENOMIC DNA]</scope>
    <source>
        <strain evidence="11">Z151</strain>
    </source>
</reference>
<name>A0A9X6RNV0_HYPEX</name>
<dbReference type="OrthoDB" id="10261027at2759"/>
<dbReference type="InterPro" id="IPR011009">
    <property type="entry name" value="Kinase-like_dom_sf"/>
</dbReference>
<dbReference type="Gene3D" id="1.10.510.10">
    <property type="entry name" value="Transferase(Phosphotransferase) domain 1"/>
    <property type="match status" value="1"/>
</dbReference>
<evidence type="ECO:0000313" key="11">
    <source>
        <dbReference type="Proteomes" id="UP000192578"/>
    </source>
</evidence>
<dbReference type="PROSITE" id="PS00108">
    <property type="entry name" value="PROTEIN_KINASE_ST"/>
    <property type="match status" value="1"/>
</dbReference>
<evidence type="ECO:0000256" key="5">
    <source>
        <dbReference type="ARBA" id="ARBA00022777"/>
    </source>
</evidence>
<dbReference type="AlphaFoldDB" id="A0A9X6RNV0"/>
<accession>A0A9X6RNV0</accession>
<dbReference type="InterPro" id="IPR008271">
    <property type="entry name" value="Ser/Thr_kinase_AS"/>
</dbReference>
<comment type="caution">
    <text evidence="10">The sequence shown here is derived from an EMBL/GenBank/DDBJ whole genome shotgun (WGS) entry which is preliminary data.</text>
</comment>
<dbReference type="GO" id="GO:0004674">
    <property type="term" value="F:protein serine/threonine kinase activity"/>
    <property type="evidence" value="ECO:0007669"/>
    <property type="project" value="UniProtKB-KW"/>
</dbReference>
<keyword evidence="5" id="KW-0418">Kinase</keyword>
<evidence type="ECO:0000256" key="1">
    <source>
        <dbReference type="ARBA" id="ARBA00012513"/>
    </source>
</evidence>
<evidence type="ECO:0000256" key="6">
    <source>
        <dbReference type="ARBA" id="ARBA00022840"/>
    </source>
</evidence>
<evidence type="ECO:0000259" key="9">
    <source>
        <dbReference type="PROSITE" id="PS50011"/>
    </source>
</evidence>
<dbReference type="PANTHER" id="PTHR24361:SF433">
    <property type="entry name" value="PROTEIN KINASE DOMAIN-CONTAINING PROTEIN"/>
    <property type="match status" value="1"/>
</dbReference>
<keyword evidence="11" id="KW-1185">Reference proteome</keyword>
<dbReference type="CDD" id="cd00180">
    <property type="entry name" value="PKc"/>
    <property type="match status" value="1"/>
</dbReference>
<dbReference type="Pfam" id="PF00069">
    <property type="entry name" value="Pkinase"/>
    <property type="match status" value="1"/>
</dbReference>
<gene>
    <name evidence="10" type="ORF">BV898_19351</name>
</gene>
<comment type="catalytic activity">
    <reaction evidence="7">
        <text>L-threonyl-[protein] + ATP = O-phospho-L-threonyl-[protein] + ADP + H(+)</text>
        <dbReference type="Rhea" id="RHEA:46608"/>
        <dbReference type="Rhea" id="RHEA-COMP:11060"/>
        <dbReference type="Rhea" id="RHEA-COMP:11605"/>
        <dbReference type="ChEBI" id="CHEBI:15378"/>
        <dbReference type="ChEBI" id="CHEBI:30013"/>
        <dbReference type="ChEBI" id="CHEBI:30616"/>
        <dbReference type="ChEBI" id="CHEBI:61977"/>
        <dbReference type="ChEBI" id="CHEBI:456216"/>
        <dbReference type="EC" id="2.7.11.1"/>
    </reaction>
</comment>
<organism evidence="10 11">
    <name type="scientific">Hypsibius exemplaris</name>
    <name type="common">Freshwater tardigrade</name>
    <dbReference type="NCBI Taxonomy" id="2072580"/>
    <lineage>
        <taxon>Eukaryota</taxon>
        <taxon>Metazoa</taxon>
        <taxon>Ecdysozoa</taxon>
        <taxon>Tardigrada</taxon>
        <taxon>Eutardigrada</taxon>
        <taxon>Parachela</taxon>
        <taxon>Hypsibioidea</taxon>
        <taxon>Hypsibiidae</taxon>
        <taxon>Hypsibius</taxon>
    </lineage>
</organism>
<dbReference type="EMBL" id="MTYJ01000494">
    <property type="protein sequence ID" value="OWA54964.1"/>
    <property type="molecule type" value="Genomic_DNA"/>
</dbReference>
<dbReference type="Proteomes" id="UP000192578">
    <property type="component" value="Unassembled WGS sequence"/>
</dbReference>
<dbReference type="EC" id="2.7.11.1" evidence="1"/>